<evidence type="ECO:0000313" key="7">
    <source>
        <dbReference type="EMBL" id="KAF3522593.1"/>
    </source>
</evidence>
<dbReference type="SUPFAM" id="SSF46785">
    <property type="entry name" value="Winged helix' DNA-binding domain"/>
    <property type="match status" value="1"/>
</dbReference>
<dbReference type="Pfam" id="PF08100">
    <property type="entry name" value="Dimerisation"/>
    <property type="match status" value="1"/>
</dbReference>
<dbReference type="Pfam" id="PF00891">
    <property type="entry name" value="Methyltransf_2"/>
    <property type="match status" value="1"/>
</dbReference>
<evidence type="ECO:0000259" key="5">
    <source>
        <dbReference type="Pfam" id="PF00891"/>
    </source>
</evidence>
<dbReference type="SUPFAM" id="SSF53335">
    <property type="entry name" value="S-adenosyl-L-methionine-dependent methyltransferases"/>
    <property type="match status" value="1"/>
</dbReference>
<evidence type="ECO:0000256" key="2">
    <source>
        <dbReference type="ARBA" id="ARBA00022679"/>
    </source>
</evidence>
<name>A0A8S9KDG9_BRACR</name>
<dbReference type="Gene3D" id="3.40.50.150">
    <property type="entry name" value="Vaccinia Virus protein VP39"/>
    <property type="match status" value="1"/>
</dbReference>
<dbReference type="OrthoDB" id="1606438at2759"/>
<reference evidence="7" key="1">
    <citation type="submission" date="2019-12" db="EMBL/GenBank/DDBJ databases">
        <title>Genome sequencing and annotation of Brassica cretica.</title>
        <authorList>
            <person name="Studholme D.J."/>
            <person name="Sarris P."/>
        </authorList>
    </citation>
    <scope>NUCLEOTIDE SEQUENCE</scope>
    <source>
        <strain evidence="7">PFS-109/04</strain>
        <tissue evidence="7">Leaf</tissue>
    </source>
</reference>
<evidence type="ECO:0000256" key="1">
    <source>
        <dbReference type="ARBA" id="ARBA00022603"/>
    </source>
</evidence>
<feature type="non-terminal residue" evidence="7">
    <location>
        <position position="1"/>
    </location>
</feature>
<keyword evidence="3" id="KW-0949">S-adenosyl-L-methionine</keyword>
<dbReference type="PIRSF" id="PIRSF005739">
    <property type="entry name" value="O-mtase"/>
    <property type="match status" value="1"/>
</dbReference>
<feature type="active site" description="Proton acceptor" evidence="4">
    <location>
        <position position="280"/>
    </location>
</feature>
<dbReference type="InterPro" id="IPR001077">
    <property type="entry name" value="COMT_C"/>
</dbReference>
<gene>
    <name evidence="7" type="ORF">F2Q69_00050172</name>
</gene>
<organism evidence="7 8">
    <name type="scientific">Brassica cretica</name>
    <name type="common">Mustard</name>
    <dbReference type="NCBI Taxonomy" id="69181"/>
    <lineage>
        <taxon>Eukaryota</taxon>
        <taxon>Viridiplantae</taxon>
        <taxon>Streptophyta</taxon>
        <taxon>Embryophyta</taxon>
        <taxon>Tracheophyta</taxon>
        <taxon>Spermatophyta</taxon>
        <taxon>Magnoliopsida</taxon>
        <taxon>eudicotyledons</taxon>
        <taxon>Gunneridae</taxon>
        <taxon>Pentapetalae</taxon>
        <taxon>rosids</taxon>
        <taxon>malvids</taxon>
        <taxon>Brassicales</taxon>
        <taxon>Brassicaceae</taxon>
        <taxon>Brassiceae</taxon>
        <taxon>Brassica</taxon>
    </lineage>
</organism>
<evidence type="ECO:0000256" key="4">
    <source>
        <dbReference type="PIRSR" id="PIRSR005739-1"/>
    </source>
</evidence>
<feature type="domain" description="O-methyltransferase dimerisation" evidence="6">
    <location>
        <begin position="32"/>
        <end position="127"/>
    </location>
</feature>
<keyword evidence="2" id="KW-0808">Transferase</keyword>
<evidence type="ECO:0000256" key="3">
    <source>
        <dbReference type="ARBA" id="ARBA00022691"/>
    </source>
</evidence>
<dbReference type="InterPro" id="IPR029063">
    <property type="entry name" value="SAM-dependent_MTases_sf"/>
</dbReference>
<dbReference type="Proteomes" id="UP000712600">
    <property type="component" value="Unassembled WGS sequence"/>
</dbReference>
<dbReference type="InterPro" id="IPR036390">
    <property type="entry name" value="WH_DNA-bd_sf"/>
</dbReference>
<dbReference type="InterPro" id="IPR036388">
    <property type="entry name" value="WH-like_DNA-bd_sf"/>
</dbReference>
<proteinExistence type="predicted"/>
<keyword evidence="1" id="KW-0489">Methyltransferase</keyword>
<dbReference type="Gene3D" id="1.10.10.10">
    <property type="entry name" value="Winged helix-like DNA-binding domain superfamily/Winged helix DNA-binding domain"/>
    <property type="match status" value="1"/>
</dbReference>
<evidence type="ECO:0000313" key="8">
    <source>
        <dbReference type="Proteomes" id="UP000712600"/>
    </source>
</evidence>
<accession>A0A8S9KDG9</accession>
<dbReference type="InterPro" id="IPR016461">
    <property type="entry name" value="COMT-like"/>
</dbReference>
<dbReference type="PANTHER" id="PTHR11746">
    <property type="entry name" value="O-METHYLTRANSFERASE"/>
    <property type="match status" value="1"/>
</dbReference>
<evidence type="ECO:0000259" key="6">
    <source>
        <dbReference type="Pfam" id="PF08100"/>
    </source>
</evidence>
<dbReference type="PROSITE" id="PS51683">
    <property type="entry name" value="SAM_OMT_II"/>
    <property type="match status" value="1"/>
</dbReference>
<dbReference type="EMBL" id="QGKX02001347">
    <property type="protein sequence ID" value="KAF3522593.1"/>
    <property type="molecule type" value="Genomic_DNA"/>
</dbReference>
<protein>
    <recommendedName>
        <fullName evidence="9">O-methyltransferase domain-containing protein</fullName>
    </recommendedName>
</protein>
<comment type="caution">
    <text evidence="7">The sequence shown here is derived from an EMBL/GenBank/DDBJ whole genome shotgun (WGS) entry which is preliminary data.</text>
</comment>
<sequence>RKQQKMGYVSDPKSMNEINGDDETELGLRAVRLANYITFPMVFKAAIELGVIDTLYSAARADMNGSSSFLKPSEIATRLPTTPSNPEAPALLDRMLRLLASYSMVKCQILDGERVYKAEPICKYFLRYNIEEIGTLASQFILELDSVFLNTWAQLKDVVLEGGDAFARANGGLKLFDYMGTDERLSKLFNRTGFSVGVLQKFLEVYKGFEGVNVLVDVGGGVGNTLGFVTSKYPNIKGINFDLTCALTQAPSYPNVEHVAGDMFVEVPRGDAIILKRMLHDWSDEDCAKILKNCWKALPENGKVIIMELVIPDEAESADVQSNIAFDMDLLMLTQCSGGKERSRAEYEAMAADSGFANCKFVCQAYHLWVIEFTK</sequence>
<evidence type="ECO:0008006" key="9">
    <source>
        <dbReference type="Google" id="ProtNLM"/>
    </source>
</evidence>
<dbReference type="InterPro" id="IPR012967">
    <property type="entry name" value="COMT_dimerisation"/>
</dbReference>
<feature type="domain" description="O-methyltransferase C-terminal" evidence="5">
    <location>
        <begin position="152"/>
        <end position="356"/>
    </location>
</feature>